<organism evidence="1">
    <name type="scientific">Capra hircus</name>
    <name type="common">Goat</name>
    <dbReference type="NCBI Taxonomy" id="9925"/>
    <lineage>
        <taxon>Eukaryota</taxon>
        <taxon>Metazoa</taxon>
        <taxon>Chordata</taxon>
        <taxon>Craniata</taxon>
        <taxon>Vertebrata</taxon>
        <taxon>Euteleostomi</taxon>
        <taxon>Mammalia</taxon>
        <taxon>Eutheria</taxon>
        <taxon>Laurasiatheria</taxon>
        <taxon>Artiodactyla</taxon>
        <taxon>Ruminantia</taxon>
        <taxon>Pecora</taxon>
        <taxon>Bovidae</taxon>
        <taxon>Caprinae</taxon>
        <taxon>Capra</taxon>
    </lineage>
</organism>
<dbReference type="AlphaFoldDB" id="A0A8C2QWK1"/>
<reference evidence="1" key="2">
    <citation type="submission" date="2025-08" db="UniProtKB">
        <authorList>
            <consortium name="Ensembl"/>
        </authorList>
    </citation>
    <scope>IDENTIFICATION</scope>
</reference>
<accession>A0A8C2QWK1</accession>
<dbReference type="Ensembl" id="ENSCHIT00010018724.1">
    <property type="protein sequence ID" value="ENSCHIP00010013240.1"/>
    <property type="gene ID" value="ENSCHIG00010009792.1"/>
</dbReference>
<proteinExistence type="predicted"/>
<evidence type="ECO:0000313" key="1">
    <source>
        <dbReference type="Ensembl" id="ENSCHIP00010013240.1"/>
    </source>
</evidence>
<sequence>MAGEISPRVPSPHPHHLCLTLLFSPNWLGKMGELPWTSKDHLPTAWIERLAGKFCKRNVF</sequence>
<name>A0A8C2QWK1_CAPHI</name>
<protein>
    <submittedName>
        <fullName evidence="1">Uncharacterized protein</fullName>
    </submittedName>
</protein>
<reference evidence="1" key="1">
    <citation type="submission" date="2019-03" db="EMBL/GenBank/DDBJ databases">
        <title>Genome sequencing and reference-guided assembly of Black Bengal Goat (Capra hircus).</title>
        <authorList>
            <person name="Siddiki A.Z."/>
            <person name="Baten A."/>
            <person name="Billah M."/>
            <person name="Alam M.A.U."/>
            <person name="Shawrob K.S.M."/>
            <person name="Saha S."/>
            <person name="Chowdhury M."/>
            <person name="Rahman A.H."/>
            <person name="Stear M."/>
            <person name="Miah G."/>
            <person name="Das G.B."/>
            <person name="Hossain M.M."/>
            <person name="Kumkum M."/>
            <person name="Islam M.S."/>
            <person name="Mollah A.M."/>
            <person name="Ahsan A."/>
            <person name="Tusar F."/>
            <person name="Khan M.K.I."/>
        </authorList>
    </citation>
    <scope>NUCLEOTIDE SEQUENCE [LARGE SCALE GENOMIC DNA]</scope>
</reference>